<dbReference type="AlphaFoldDB" id="A0A9W7KV46"/>
<evidence type="ECO:0000313" key="1">
    <source>
        <dbReference type="EMBL" id="GMI12410.1"/>
    </source>
</evidence>
<dbReference type="Proteomes" id="UP001165160">
    <property type="component" value="Unassembled WGS sequence"/>
</dbReference>
<evidence type="ECO:0000313" key="2">
    <source>
        <dbReference type="Proteomes" id="UP001165160"/>
    </source>
</evidence>
<gene>
    <name evidence="1" type="ORF">TrVE_jg10362</name>
</gene>
<organism evidence="1 2">
    <name type="scientific">Triparma verrucosa</name>
    <dbReference type="NCBI Taxonomy" id="1606542"/>
    <lineage>
        <taxon>Eukaryota</taxon>
        <taxon>Sar</taxon>
        <taxon>Stramenopiles</taxon>
        <taxon>Ochrophyta</taxon>
        <taxon>Bolidophyceae</taxon>
        <taxon>Parmales</taxon>
        <taxon>Triparmaceae</taxon>
        <taxon>Triparma</taxon>
    </lineage>
</organism>
<dbReference type="EMBL" id="BRXX01000446">
    <property type="protein sequence ID" value="GMI12410.1"/>
    <property type="molecule type" value="Genomic_DNA"/>
</dbReference>
<sequence>MLGYPSLSFTATTTRVVLYGFGGSFVLCHCLAELASAFGQEQYTPLHGCGKLSPSEAAHDSLYAQNVGGRKRKSPVSDREFYSEYHGHKVRDLQWVHSVLRRECGRFVFLCGDSSLDNKHWFFTKEPGQQIPKREMSDDAITAPAINGYETCLTDRDETREPRMAMDVSYWFNRLAAEDLGPLECCTIMASVEASTAADRHHFGLLAQDQFIRDSVSEDDFIVMSVGGNDVALAPTWATAVNIALYNLSPQWLVFLGLAPGHRHFLNWFHKVIYSYIRQLVARKRPVKVVVNMIYYPDEAIDEQAWPGATLKILGYDANPGRLQLVLRTLHRSLAAKAPPRDLAGLDVEVFPLFTVLDGADTGDYKQRVEPSVQGGEKIARALLGRLPQ</sequence>
<protein>
    <submittedName>
        <fullName evidence="1">Uncharacterized protein</fullName>
    </submittedName>
</protein>
<name>A0A9W7KV46_9STRA</name>
<proteinExistence type="predicted"/>
<keyword evidence="2" id="KW-1185">Reference proteome</keyword>
<reference evidence="2" key="1">
    <citation type="journal article" date="2023" name="Commun. Biol.">
        <title>Genome analysis of Parmales, the sister group of diatoms, reveals the evolutionary specialization of diatoms from phago-mixotrophs to photoautotrophs.</title>
        <authorList>
            <person name="Ban H."/>
            <person name="Sato S."/>
            <person name="Yoshikawa S."/>
            <person name="Yamada K."/>
            <person name="Nakamura Y."/>
            <person name="Ichinomiya M."/>
            <person name="Sato N."/>
            <person name="Blanc-Mathieu R."/>
            <person name="Endo H."/>
            <person name="Kuwata A."/>
            <person name="Ogata H."/>
        </authorList>
    </citation>
    <scope>NUCLEOTIDE SEQUENCE [LARGE SCALE GENOMIC DNA]</scope>
    <source>
        <strain evidence="2">NIES 3699</strain>
    </source>
</reference>
<comment type="caution">
    <text evidence="1">The sequence shown here is derived from an EMBL/GenBank/DDBJ whole genome shotgun (WGS) entry which is preliminary data.</text>
</comment>
<accession>A0A9W7KV46</accession>